<feature type="domain" description="C2H2-type" evidence="13">
    <location>
        <begin position="490"/>
        <end position="517"/>
    </location>
</feature>
<gene>
    <name evidence="14" type="ORF">AALO_G00058660</name>
</gene>
<evidence type="ECO:0000256" key="10">
    <source>
        <dbReference type="ARBA" id="ARBA00023242"/>
    </source>
</evidence>
<dbReference type="InterPro" id="IPR051967">
    <property type="entry name" value="Krueppel_C2H2-ZF"/>
</dbReference>
<evidence type="ECO:0000256" key="11">
    <source>
        <dbReference type="PROSITE-ProRule" id="PRU00042"/>
    </source>
</evidence>
<keyword evidence="6" id="KW-0862">Zinc</keyword>
<feature type="region of interest" description="Disordered" evidence="12">
    <location>
        <begin position="230"/>
        <end position="251"/>
    </location>
</feature>
<feature type="region of interest" description="Disordered" evidence="12">
    <location>
        <begin position="880"/>
        <end position="900"/>
    </location>
</feature>
<evidence type="ECO:0000256" key="6">
    <source>
        <dbReference type="ARBA" id="ARBA00022833"/>
    </source>
</evidence>
<feature type="domain" description="C2H2-type" evidence="13">
    <location>
        <begin position="148"/>
        <end position="175"/>
    </location>
</feature>
<comment type="caution">
    <text evidence="14">The sequence shown here is derived from an EMBL/GenBank/DDBJ whole genome shotgun (WGS) entry which is preliminary data.</text>
</comment>
<name>A0AAV6H5S9_9TELE</name>
<evidence type="ECO:0000256" key="9">
    <source>
        <dbReference type="ARBA" id="ARBA00023163"/>
    </source>
</evidence>
<comment type="similarity">
    <text evidence="2">Belongs to the krueppel C2H2-type zinc-finger protein family.</text>
</comment>
<dbReference type="PANTHER" id="PTHR45925">
    <property type="entry name" value="ZINC FINGER PROTEIN"/>
    <property type="match status" value="1"/>
</dbReference>
<feature type="region of interest" description="Disordered" evidence="12">
    <location>
        <begin position="311"/>
        <end position="375"/>
    </location>
</feature>
<evidence type="ECO:0000256" key="12">
    <source>
        <dbReference type="SAM" id="MobiDB-lite"/>
    </source>
</evidence>
<sequence length="991" mass="108513">MPTHPLIPFMESPDGLGQDFLSSSSASMPGAGSSMTPHASLAQKNDVQPVGATLAVDCMFCEQSFQQQEDLGPHVLSEHPTTLFGPAVLRVEAEFRTPGERPRPRLENVSDPVDLEEAPPSCVVCGQEVVDAAELEIHMKRHKDCYCYCCSICGRRFKEPWFLKNHMRAHGSKARGRTLQDPEGPVTINGVVQDQPLPSGMSSYRLCMICGFFFADMKALTEHSRAHCHRLESGEEGEEGPCEQRPEDGEKTPTCQDAFLRLFQLQPAAQTLEQQRASRGIALNPVNTYQAWQLATKGKIMTGVNVAKELSPDSISDNEDSCSDKEELGRIWGSGQGGREERAGKDGPHGHLKPSGAETPSPEPDQKSLRKDKPTHCQECGKTFRTYHQLVLHSRIHKRERVGAESPTPSLDGKAYSTGSADSTGLDRTEEYAEDVCENGNPELLSDKKDEKLKLKILAPSRTCTYCSKTFRSNYYLNIHLRTHTGEKPYKCEYCDYAAAQKTSLRYHLDRRHRDKPYTEIPNIPVSSTTPTPITKEKEPSYRSFSPSVPSAVEAKPDTRDGLCQRSTMASCSSVPQAKAEPADRVSKVITALKSGDKDEETLKAEGGEEWGSPLDLSVKVSVSVASASELCSQLPTNTCLSCPFSSLYPEVLLMHRKLVHKEKLEQSKRHAGRGSGTALKLKRHTGCPPALEGRDVSPLITVDRKHPRRTSSPPPLPAQPPKAVGKSQPFLNKAFHSLPKCSSLKKPELDRQGTRLIVPHPSHVSGKLDLGPAESSSVAGNKQVAMLLDRDRGASQRGSALSSVQGSVVWPSDAVRLCLSSRFARLPQRDYDEPVTKRLKQCDSAFDLPGARRPLEEHSHHLPPDLARVSVLPQGNVASAAGQGNKMAPSVGTAPRDSDRSVISLLRSYSPSDLASVYRSNPSDLASVYRSSPSDLASVYRSNPSPANPHGTVGRSLLYPQYSGSLLQRPEPPQAGRQEPKHSRPSEKNS</sequence>
<keyword evidence="5 11" id="KW-0863">Zinc-finger</keyword>
<dbReference type="InterPro" id="IPR013087">
    <property type="entry name" value="Znf_C2H2_type"/>
</dbReference>
<feature type="region of interest" description="Disordered" evidence="12">
    <location>
        <begin position="665"/>
        <end position="726"/>
    </location>
</feature>
<evidence type="ECO:0000313" key="14">
    <source>
        <dbReference type="EMBL" id="KAG5282678.1"/>
    </source>
</evidence>
<feature type="compositionally biased region" description="Polar residues" evidence="12">
    <location>
        <begin position="936"/>
        <end position="946"/>
    </location>
</feature>
<dbReference type="PANTHER" id="PTHR45925:SF4">
    <property type="entry name" value="ZINC FINGER PROTEIN 217"/>
    <property type="match status" value="1"/>
</dbReference>
<evidence type="ECO:0000256" key="3">
    <source>
        <dbReference type="ARBA" id="ARBA00022723"/>
    </source>
</evidence>
<dbReference type="Pfam" id="PF00096">
    <property type="entry name" value="zf-C2H2"/>
    <property type="match status" value="2"/>
</dbReference>
<dbReference type="PROSITE" id="PS00028">
    <property type="entry name" value="ZINC_FINGER_C2H2_1"/>
    <property type="match status" value="4"/>
</dbReference>
<dbReference type="Gene3D" id="3.30.160.60">
    <property type="entry name" value="Classic Zinc Finger"/>
    <property type="match status" value="4"/>
</dbReference>
<keyword evidence="3" id="KW-0479">Metal-binding</keyword>
<keyword evidence="15" id="KW-1185">Reference proteome</keyword>
<feature type="region of interest" description="Disordered" evidence="12">
    <location>
        <begin position="398"/>
        <end position="434"/>
    </location>
</feature>
<evidence type="ECO:0000256" key="1">
    <source>
        <dbReference type="ARBA" id="ARBA00004123"/>
    </source>
</evidence>
<comment type="subcellular location">
    <subcellularLocation>
        <location evidence="1">Nucleus</location>
    </subcellularLocation>
</comment>
<dbReference type="FunFam" id="3.30.160.60:FF:000604">
    <property type="entry name" value="Histone H4 transcription factor-like Protein"/>
    <property type="match status" value="1"/>
</dbReference>
<keyword evidence="7" id="KW-0805">Transcription regulation</keyword>
<evidence type="ECO:0000256" key="5">
    <source>
        <dbReference type="ARBA" id="ARBA00022771"/>
    </source>
</evidence>
<keyword evidence="4" id="KW-0677">Repeat</keyword>
<dbReference type="InterPro" id="IPR036236">
    <property type="entry name" value="Znf_C2H2_sf"/>
</dbReference>
<organism evidence="14 15">
    <name type="scientific">Alosa alosa</name>
    <name type="common">allis shad</name>
    <dbReference type="NCBI Taxonomy" id="278164"/>
    <lineage>
        <taxon>Eukaryota</taxon>
        <taxon>Metazoa</taxon>
        <taxon>Chordata</taxon>
        <taxon>Craniata</taxon>
        <taxon>Vertebrata</taxon>
        <taxon>Euteleostomi</taxon>
        <taxon>Actinopterygii</taxon>
        <taxon>Neopterygii</taxon>
        <taxon>Teleostei</taxon>
        <taxon>Clupei</taxon>
        <taxon>Clupeiformes</taxon>
        <taxon>Clupeoidei</taxon>
        <taxon>Clupeidae</taxon>
        <taxon>Alosa</taxon>
    </lineage>
</organism>
<dbReference type="GO" id="GO:0005634">
    <property type="term" value="C:nucleus"/>
    <property type="evidence" value="ECO:0007669"/>
    <property type="project" value="UniProtKB-SubCell"/>
</dbReference>
<dbReference type="GO" id="GO:0000978">
    <property type="term" value="F:RNA polymerase II cis-regulatory region sequence-specific DNA binding"/>
    <property type="evidence" value="ECO:0007669"/>
    <property type="project" value="TreeGrafter"/>
</dbReference>
<keyword evidence="9" id="KW-0804">Transcription</keyword>
<feature type="compositionally biased region" description="Basic and acidic residues" evidence="12">
    <location>
        <begin position="338"/>
        <end position="349"/>
    </location>
</feature>
<dbReference type="GO" id="GO:0000981">
    <property type="term" value="F:DNA-binding transcription factor activity, RNA polymerase II-specific"/>
    <property type="evidence" value="ECO:0007669"/>
    <property type="project" value="TreeGrafter"/>
</dbReference>
<keyword evidence="10" id="KW-0539">Nucleus</keyword>
<feature type="domain" description="C2H2-type" evidence="13">
    <location>
        <begin position="462"/>
        <end position="489"/>
    </location>
</feature>
<dbReference type="Proteomes" id="UP000823561">
    <property type="component" value="Chromosome 4"/>
</dbReference>
<evidence type="ECO:0000256" key="4">
    <source>
        <dbReference type="ARBA" id="ARBA00022737"/>
    </source>
</evidence>
<feature type="compositionally biased region" description="Low complexity" evidence="12">
    <location>
        <begin position="521"/>
        <end position="534"/>
    </location>
</feature>
<feature type="compositionally biased region" description="Low complexity" evidence="12">
    <location>
        <begin position="22"/>
        <end position="35"/>
    </location>
</feature>
<feature type="region of interest" description="Disordered" evidence="12">
    <location>
        <begin position="517"/>
        <end position="559"/>
    </location>
</feature>
<proteinExistence type="inferred from homology"/>
<dbReference type="PROSITE" id="PS50157">
    <property type="entry name" value="ZINC_FINGER_C2H2_2"/>
    <property type="match status" value="4"/>
</dbReference>
<evidence type="ECO:0000259" key="13">
    <source>
        <dbReference type="PROSITE" id="PS50157"/>
    </source>
</evidence>
<feature type="region of interest" description="Disordered" evidence="12">
    <location>
        <begin position="1"/>
        <end position="38"/>
    </location>
</feature>
<dbReference type="SUPFAM" id="SSF57667">
    <property type="entry name" value="beta-beta-alpha zinc fingers"/>
    <property type="match status" value="3"/>
</dbReference>
<feature type="domain" description="C2H2-type" evidence="13">
    <location>
        <begin position="375"/>
        <end position="402"/>
    </location>
</feature>
<dbReference type="SMART" id="SM00355">
    <property type="entry name" value="ZnF_C2H2"/>
    <property type="match status" value="8"/>
</dbReference>
<protein>
    <recommendedName>
        <fullName evidence="13">C2H2-type domain-containing protein</fullName>
    </recommendedName>
</protein>
<evidence type="ECO:0000313" key="15">
    <source>
        <dbReference type="Proteomes" id="UP000823561"/>
    </source>
</evidence>
<evidence type="ECO:0000256" key="7">
    <source>
        <dbReference type="ARBA" id="ARBA00023015"/>
    </source>
</evidence>
<evidence type="ECO:0000256" key="2">
    <source>
        <dbReference type="ARBA" id="ARBA00006991"/>
    </source>
</evidence>
<dbReference type="EMBL" id="JADWDJ010000004">
    <property type="protein sequence ID" value="KAG5282678.1"/>
    <property type="molecule type" value="Genomic_DNA"/>
</dbReference>
<evidence type="ECO:0000256" key="8">
    <source>
        <dbReference type="ARBA" id="ARBA00023125"/>
    </source>
</evidence>
<feature type="compositionally biased region" description="Basic and acidic residues" evidence="12">
    <location>
        <begin position="979"/>
        <end position="991"/>
    </location>
</feature>
<dbReference type="GO" id="GO:0008270">
    <property type="term" value="F:zinc ion binding"/>
    <property type="evidence" value="ECO:0007669"/>
    <property type="project" value="UniProtKB-KW"/>
</dbReference>
<accession>A0AAV6H5S9</accession>
<dbReference type="AlphaFoldDB" id="A0AAV6H5S9"/>
<dbReference type="FunFam" id="3.30.160.60:FF:000096">
    <property type="entry name" value="Zinc finger and BTB domain-containing protein 18 isoform 1"/>
    <property type="match status" value="1"/>
</dbReference>
<keyword evidence="8" id="KW-0238">DNA-binding</keyword>
<feature type="region of interest" description="Disordered" evidence="12">
    <location>
        <begin position="936"/>
        <end position="991"/>
    </location>
</feature>
<feature type="compositionally biased region" description="Basic and acidic residues" evidence="12">
    <location>
        <begin position="242"/>
        <end position="251"/>
    </location>
</feature>
<feature type="compositionally biased region" description="Basic and acidic residues" evidence="12">
    <location>
        <begin position="364"/>
        <end position="375"/>
    </location>
</feature>
<reference evidence="14" key="1">
    <citation type="submission" date="2020-10" db="EMBL/GenBank/DDBJ databases">
        <title>Chromosome-scale genome assembly of the Allis shad, Alosa alosa.</title>
        <authorList>
            <person name="Margot Z."/>
            <person name="Christophe K."/>
            <person name="Cabau C."/>
            <person name="Louis A."/>
            <person name="Berthelot C."/>
            <person name="Parey E."/>
            <person name="Roest Crollius H."/>
            <person name="Montfort J."/>
            <person name="Robinson-Rechavi M."/>
            <person name="Bucao C."/>
            <person name="Bouchez O."/>
            <person name="Gislard M."/>
            <person name="Lluch J."/>
            <person name="Milhes M."/>
            <person name="Lampietro C."/>
            <person name="Lopez Roques C."/>
            <person name="Donnadieu C."/>
            <person name="Braasch I."/>
            <person name="Desvignes T."/>
            <person name="Postlethwait J."/>
            <person name="Bobe J."/>
            <person name="Guiguen Y."/>
        </authorList>
    </citation>
    <scope>NUCLEOTIDE SEQUENCE</scope>
    <source>
        <strain evidence="14">M-15738</strain>
        <tissue evidence="14">Blood</tissue>
    </source>
</reference>